<dbReference type="GO" id="GO:0004788">
    <property type="term" value="F:thiamine diphosphokinase activity"/>
    <property type="evidence" value="ECO:0007669"/>
    <property type="project" value="InterPro"/>
</dbReference>
<dbReference type="RefSeq" id="WP_149544052.1">
    <property type="nucleotide sequence ID" value="NZ_VTPS01000001.1"/>
</dbReference>
<dbReference type="NCBIfam" id="NF040608">
    <property type="entry name" value="division_SteA"/>
    <property type="match status" value="1"/>
</dbReference>
<dbReference type="GO" id="GO:0009229">
    <property type="term" value="P:thiamine diphosphate biosynthetic process"/>
    <property type="evidence" value="ECO:0007669"/>
    <property type="project" value="InterPro"/>
</dbReference>
<feature type="domain" description="SteA-like C-terminal" evidence="7">
    <location>
        <begin position="324"/>
        <end position="374"/>
    </location>
</feature>
<evidence type="ECO:0000256" key="5">
    <source>
        <dbReference type="SAM" id="Phobius"/>
    </source>
</evidence>
<keyword evidence="9" id="KW-1185">Reference proteome</keyword>
<comment type="caution">
    <text evidence="8">The sequence shown here is derived from an EMBL/GenBank/DDBJ whole genome shotgun (WGS) entry which is preliminary data.</text>
</comment>
<dbReference type="SUPFAM" id="SSF63999">
    <property type="entry name" value="Thiamin pyrophosphokinase, catalytic domain"/>
    <property type="match status" value="1"/>
</dbReference>
<dbReference type="GO" id="GO:0005524">
    <property type="term" value="F:ATP binding"/>
    <property type="evidence" value="ECO:0007669"/>
    <property type="project" value="UniProtKB-KW"/>
</dbReference>
<gene>
    <name evidence="8" type="ORF">FWJ32_00675</name>
</gene>
<evidence type="ECO:0000259" key="7">
    <source>
        <dbReference type="Pfam" id="PF12555"/>
    </source>
</evidence>
<feature type="transmembrane region" description="Helical" evidence="5">
    <location>
        <begin position="338"/>
        <end position="356"/>
    </location>
</feature>
<keyword evidence="5" id="KW-1133">Transmembrane helix</keyword>
<protein>
    <submittedName>
        <fullName evidence="8">Uncharacterized protein</fullName>
    </submittedName>
</protein>
<reference evidence="8 9" key="1">
    <citation type="submission" date="2019-08" db="EMBL/GenBank/DDBJ databases">
        <title>Calorimonas adulescens gen. nov., sp. nov., an anaerobic thermophilic bacterium from Sakhalin hot spring.</title>
        <authorList>
            <person name="Khomyakova M.A."/>
            <person name="Merkel A.Y."/>
            <person name="Novikov A."/>
            <person name="Bonch-Osmolovskaya E.A."/>
            <person name="Slobodkin A.I."/>
        </authorList>
    </citation>
    <scope>NUCLEOTIDE SEQUENCE [LARGE SCALE GENOMIC DNA]</scope>
    <source>
        <strain evidence="8 9">A05MB</strain>
    </source>
</reference>
<evidence type="ECO:0000256" key="1">
    <source>
        <dbReference type="ARBA" id="ARBA00022679"/>
    </source>
</evidence>
<feature type="domain" description="Thiamin pyrophosphokinase catalytic" evidence="6">
    <location>
        <begin position="198"/>
        <end position="238"/>
    </location>
</feature>
<dbReference type="Pfam" id="PF12555">
    <property type="entry name" value="SteA-like_C"/>
    <property type="match status" value="1"/>
</dbReference>
<evidence type="ECO:0000313" key="9">
    <source>
        <dbReference type="Proteomes" id="UP000322976"/>
    </source>
</evidence>
<dbReference type="EMBL" id="VTPS01000001">
    <property type="protein sequence ID" value="TZE83434.1"/>
    <property type="molecule type" value="Genomic_DNA"/>
</dbReference>
<name>A0A5D8QGY3_9THEO</name>
<dbReference type="InterPro" id="IPR007371">
    <property type="entry name" value="TPK_catalytic"/>
</dbReference>
<keyword evidence="5" id="KW-0812">Transmembrane</keyword>
<organism evidence="8 9">
    <name type="scientific">Calorimonas adulescens</name>
    <dbReference type="NCBI Taxonomy" id="2606906"/>
    <lineage>
        <taxon>Bacteria</taxon>
        <taxon>Bacillati</taxon>
        <taxon>Bacillota</taxon>
        <taxon>Clostridia</taxon>
        <taxon>Thermoanaerobacterales</taxon>
        <taxon>Thermoanaerobacteraceae</taxon>
        <taxon>Calorimonas</taxon>
    </lineage>
</organism>
<evidence type="ECO:0000256" key="3">
    <source>
        <dbReference type="ARBA" id="ARBA00022777"/>
    </source>
</evidence>
<evidence type="ECO:0000256" key="4">
    <source>
        <dbReference type="ARBA" id="ARBA00022840"/>
    </source>
</evidence>
<evidence type="ECO:0000256" key="2">
    <source>
        <dbReference type="ARBA" id="ARBA00022741"/>
    </source>
</evidence>
<keyword evidence="2" id="KW-0547">Nucleotide-binding</keyword>
<keyword evidence="5" id="KW-0472">Membrane</keyword>
<dbReference type="InterPro" id="IPR022215">
    <property type="entry name" value="SteA-like_C"/>
</dbReference>
<dbReference type="Pfam" id="PF04263">
    <property type="entry name" value="TPK_catalytic"/>
    <property type="match status" value="1"/>
</dbReference>
<sequence>MGVIAVIKGNAKVDRRTKNLVKRLKAGDIAVIYHRDLDEVSAEALVKARVKAVINADRSISGRYPNEGPKILVENGIKLFDGVGEEVFCKIKDGDQLVIDEEEIICNDVPIGKGTILDMEKIENLMEESYKNLDRELDRFIENTLEYAKKEKEFFIKKVKFPKPVINLSKRHVLVVVRGKDFKEDLNALHAYIDEMRPVLIGVDGGGDALLENGYIPDIIVGDMDSVSDKCLKSCKQIIVHAYPDGRAPGLQRVRELGLEADVVPMPGTSEDIALLMAYEMGADLIVALGTHSNMIDFLEKGRKGMASTFLVRLKVGSKLVDAKGVNKLYRSGVKTSYILGIALSALLPITVIFLMSPPMQQFLNIIRLRLKLILGI</sequence>
<dbReference type="AlphaFoldDB" id="A0A5D8QGY3"/>
<dbReference type="Proteomes" id="UP000322976">
    <property type="component" value="Unassembled WGS sequence"/>
</dbReference>
<dbReference type="InterPro" id="IPR047795">
    <property type="entry name" value="Put_SteA-like"/>
</dbReference>
<dbReference type="Gene3D" id="3.40.50.10240">
    <property type="entry name" value="Thiamin pyrophosphokinase, catalytic domain"/>
    <property type="match status" value="1"/>
</dbReference>
<dbReference type="GO" id="GO:0016301">
    <property type="term" value="F:kinase activity"/>
    <property type="evidence" value="ECO:0007669"/>
    <property type="project" value="UniProtKB-KW"/>
</dbReference>
<evidence type="ECO:0000259" key="6">
    <source>
        <dbReference type="Pfam" id="PF04263"/>
    </source>
</evidence>
<accession>A0A5D8QGY3</accession>
<keyword evidence="1" id="KW-0808">Transferase</keyword>
<proteinExistence type="predicted"/>
<keyword evidence="4" id="KW-0067">ATP-binding</keyword>
<dbReference type="InterPro" id="IPR036759">
    <property type="entry name" value="TPK_catalytic_sf"/>
</dbReference>
<keyword evidence="3" id="KW-0418">Kinase</keyword>
<evidence type="ECO:0000313" key="8">
    <source>
        <dbReference type="EMBL" id="TZE83434.1"/>
    </source>
</evidence>